<evidence type="ECO:0000259" key="2">
    <source>
        <dbReference type="PROSITE" id="PS50191"/>
    </source>
</evidence>
<dbReference type="SUPFAM" id="SSF52087">
    <property type="entry name" value="CRAL/TRIO domain"/>
    <property type="match status" value="1"/>
</dbReference>
<dbReference type="InterPro" id="IPR036865">
    <property type="entry name" value="CRAL-TRIO_dom_sf"/>
</dbReference>
<keyword evidence="4" id="KW-1185">Reference proteome</keyword>
<gene>
    <name evidence="3" type="ORF">PVAND_014171</name>
</gene>
<accession>A0A9J6CTA1</accession>
<feature type="domain" description="CRAL-TRIO" evidence="2">
    <location>
        <begin position="23"/>
        <end position="192"/>
    </location>
</feature>
<name>A0A9J6CTA1_POLVA</name>
<dbReference type="AlphaFoldDB" id="A0A9J6CTA1"/>
<sequence>MSRLSRFFVEKAEKELGENESKRRQSIEQFKNCVFNFRDADGKRTVIVRGKEIEAANISSDEIIKLFLFYGTAVLFEEETQIAGVRLIILSDISFNCFKKYLKEIPKFLQFLMNVKFFPPRIKQIILINLPTFAIGVYNLILNVLSKKIKQRLILVKSLKDLQEEFMNLSQILTENFNDFNERYFINNEENLIKSYKKIEEVKIDFNKFKEFESVGSFRKFYID</sequence>
<dbReference type="GO" id="GO:0016020">
    <property type="term" value="C:membrane"/>
    <property type="evidence" value="ECO:0007669"/>
    <property type="project" value="TreeGrafter"/>
</dbReference>
<dbReference type="Proteomes" id="UP001107558">
    <property type="component" value="Chromosome 1"/>
</dbReference>
<proteinExistence type="predicted"/>
<dbReference type="CDD" id="cd00170">
    <property type="entry name" value="SEC14"/>
    <property type="match status" value="1"/>
</dbReference>
<feature type="transmembrane region" description="Helical" evidence="1">
    <location>
        <begin position="125"/>
        <end position="145"/>
    </location>
</feature>
<keyword evidence="1" id="KW-1133">Transmembrane helix</keyword>
<dbReference type="InterPro" id="IPR001251">
    <property type="entry name" value="CRAL-TRIO_dom"/>
</dbReference>
<dbReference type="PANTHER" id="PTHR10174:SF166">
    <property type="entry name" value="LD40136P"/>
    <property type="match status" value="1"/>
</dbReference>
<evidence type="ECO:0000313" key="3">
    <source>
        <dbReference type="EMBL" id="KAG5684966.1"/>
    </source>
</evidence>
<dbReference type="Pfam" id="PF00650">
    <property type="entry name" value="CRAL_TRIO"/>
    <property type="match status" value="1"/>
</dbReference>
<dbReference type="Gene3D" id="3.40.525.10">
    <property type="entry name" value="CRAL-TRIO lipid binding domain"/>
    <property type="match status" value="1"/>
</dbReference>
<organism evidence="3 4">
    <name type="scientific">Polypedilum vanderplanki</name>
    <name type="common">Sleeping chironomid midge</name>
    <dbReference type="NCBI Taxonomy" id="319348"/>
    <lineage>
        <taxon>Eukaryota</taxon>
        <taxon>Metazoa</taxon>
        <taxon>Ecdysozoa</taxon>
        <taxon>Arthropoda</taxon>
        <taxon>Hexapoda</taxon>
        <taxon>Insecta</taxon>
        <taxon>Pterygota</taxon>
        <taxon>Neoptera</taxon>
        <taxon>Endopterygota</taxon>
        <taxon>Diptera</taxon>
        <taxon>Nematocera</taxon>
        <taxon>Chironomoidea</taxon>
        <taxon>Chironomidae</taxon>
        <taxon>Chironominae</taxon>
        <taxon>Polypedilum</taxon>
        <taxon>Polypedilum</taxon>
    </lineage>
</organism>
<keyword evidence="1" id="KW-0812">Transmembrane</keyword>
<evidence type="ECO:0000256" key="1">
    <source>
        <dbReference type="SAM" id="Phobius"/>
    </source>
</evidence>
<dbReference type="EMBL" id="JADBJN010000001">
    <property type="protein sequence ID" value="KAG5684966.1"/>
    <property type="molecule type" value="Genomic_DNA"/>
</dbReference>
<reference evidence="3" key="1">
    <citation type="submission" date="2021-03" db="EMBL/GenBank/DDBJ databases">
        <title>Chromosome level genome of the anhydrobiotic midge Polypedilum vanderplanki.</title>
        <authorList>
            <person name="Yoshida Y."/>
            <person name="Kikawada T."/>
            <person name="Gusev O."/>
        </authorList>
    </citation>
    <scope>NUCLEOTIDE SEQUENCE</scope>
    <source>
        <strain evidence="3">NIAS01</strain>
        <tissue evidence="3">Whole body or cell culture</tissue>
    </source>
</reference>
<dbReference type="PANTHER" id="PTHR10174">
    <property type="entry name" value="ALPHA-TOCOPHEROL TRANSFER PROTEIN-RELATED"/>
    <property type="match status" value="1"/>
</dbReference>
<comment type="caution">
    <text evidence="3">The sequence shown here is derived from an EMBL/GenBank/DDBJ whole genome shotgun (WGS) entry which is preliminary data.</text>
</comment>
<dbReference type="GO" id="GO:1902936">
    <property type="term" value="F:phosphatidylinositol bisphosphate binding"/>
    <property type="evidence" value="ECO:0007669"/>
    <property type="project" value="TreeGrafter"/>
</dbReference>
<dbReference type="PROSITE" id="PS50191">
    <property type="entry name" value="CRAL_TRIO"/>
    <property type="match status" value="1"/>
</dbReference>
<evidence type="ECO:0000313" key="4">
    <source>
        <dbReference type="Proteomes" id="UP001107558"/>
    </source>
</evidence>
<protein>
    <recommendedName>
        <fullName evidence="2">CRAL-TRIO domain-containing protein</fullName>
    </recommendedName>
</protein>
<keyword evidence="1" id="KW-0472">Membrane</keyword>